<evidence type="ECO:0000313" key="1">
    <source>
        <dbReference type="EMBL" id="DAD66512.1"/>
    </source>
</evidence>
<accession>A0A8S5L9C7</accession>
<sequence>MDNTKEIVQRIENEIGKLKDKSFKVLFYVPDAKNNATGYVSYIYQMALTLQQLGYNVKMLYQLDNEYTAEELKKLDLDNQPIDENRVFVGVTESLGEKYAALQHANIQNEELEVSPSDFLIIPEVYSSVMNQTKKLSCKRIVLTQNYNYLTDFIQVGVSWANFGITDTITSCLNQAELVNSVFPYVKTKVLTPYIPSYFYEGNEPKKLVVNIITKSQKDANKIIKPFYWKYPIYKWVSFRDLRSYPREMFADYLREGAITIWVDSDTQFGYAPLEAIKSGNIVIGKIPELIPEWMLSEDKTQLLDNGIWFNDINSVHKIIADVVRTWMNDDIPTEITDAMKETAKKYSFDEYKTNLDSLMNSYIDERVKEFEEVITVAKSKINEEKVEE</sequence>
<name>A0A8S5L9C7_9CAUD</name>
<protein>
    <submittedName>
        <fullName evidence="1">Uncharacterized protein</fullName>
    </submittedName>
</protein>
<reference evidence="1" key="1">
    <citation type="journal article" date="2021" name="Proc. Natl. Acad. Sci. U.S.A.">
        <title>A Catalog of Tens of Thousands of Viruses from Human Metagenomes Reveals Hidden Associations with Chronic Diseases.</title>
        <authorList>
            <person name="Tisza M.J."/>
            <person name="Buck C.B."/>
        </authorList>
    </citation>
    <scope>NUCLEOTIDE SEQUENCE</scope>
    <source>
        <strain evidence="1">CtPuP5</strain>
    </source>
</reference>
<organism evidence="1">
    <name type="scientific">Myoviridae sp. ctPuP5</name>
    <dbReference type="NCBI Taxonomy" id="2823543"/>
    <lineage>
        <taxon>Viruses</taxon>
        <taxon>Duplodnaviria</taxon>
        <taxon>Heunggongvirae</taxon>
        <taxon>Uroviricota</taxon>
        <taxon>Caudoviricetes</taxon>
    </lineage>
</organism>
<proteinExistence type="predicted"/>
<dbReference type="EMBL" id="BK014662">
    <property type="protein sequence ID" value="DAD66512.1"/>
    <property type="molecule type" value="Genomic_DNA"/>
</dbReference>